<dbReference type="SUPFAM" id="SSF52540">
    <property type="entry name" value="P-loop containing nucleoside triphosphate hydrolases"/>
    <property type="match status" value="1"/>
</dbReference>
<evidence type="ECO:0000313" key="5">
    <source>
        <dbReference type="EMBL" id="ENY98740.1"/>
    </source>
</evidence>
<dbReference type="SMART" id="SM00382">
    <property type="entry name" value="AAA"/>
    <property type="match status" value="1"/>
</dbReference>
<comment type="caution">
    <text evidence="5">The sequence shown here is derived from an EMBL/GenBank/DDBJ whole genome shotgun (WGS) entry which is preliminary data.</text>
</comment>
<gene>
    <name evidence="5" type="ORF">HMPREF1092_03298</name>
</gene>
<dbReference type="InterPro" id="IPR017871">
    <property type="entry name" value="ABC_transporter-like_CS"/>
</dbReference>
<keyword evidence="1" id="KW-0813">Transport</keyword>
<dbReference type="PANTHER" id="PTHR42939">
    <property type="entry name" value="ABC TRANSPORTER ATP-BINDING PROTEIN ALBC-RELATED"/>
    <property type="match status" value="1"/>
</dbReference>
<evidence type="ECO:0000256" key="3">
    <source>
        <dbReference type="ARBA" id="ARBA00022840"/>
    </source>
</evidence>
<dbReference type="Pfam" id="PF00005">
    <property type="entry name" value="ABC_tran"/>
    <property type="match status" value="1"/>
</dbReference>
<dbReference type="PROSITE" id="PS50893">
    <property type="entry name" value="ABC_TRANSPORTER_2"/>
    <property type="match status" value="1"/>
</dbReference>
<dbReference type="GO" id="GO:0005524">
    <property type="term" value="F:ATP binding"/>
    <property type="evidence" value="ECO:0007669"/>
    <property type="project" value="UniProtKB-KW"/>
</dbReference>
<dbReference type="Proteomes" id="UP000013097">
    <property type="component" value="Unassembled WGS sequence"/>
</dbReference>
<feature type="domain" description="ABC transporter" evidence="4">
    <location>
        <begin position="7"/>
        <end position="233"/>
    </location>
</feature>
<dbReference type="eggNOG" id="COG1131">
    <property type="taxonomic scope" value="Bacteria"/>
</dbReference>
<dbReference type="HOGENOM" id="CLU_000604_1_2_9"/>
<dbReference type="RefSeq" id="WP_002599738.1">
    <property type="nucleotide sequence ID" value="NZ_KB850960.1"/>
</dbReference>
<keyword evidence="2" id="KW-0547">Nucleotide-binding</keyword>
<dbReference type="AlphaFoldDB" id="N9W6W3"/>
<dbReference type="GO" id="GO:0016887">
    <property type="term" value="F:ATP hydrolysis activity"/>
    <property type="evidence" value="ECO:0007669"/>
    <property type="project" value="InterPro"/>
</dbReference>
<dbReference type="PATRIC" id="fig|999411.4.peg.3211"/>
<sequence>MIDKFELKVQNLSKKIKKNEILKNISFNGKSGEVIGIVGSNGAGKSSLFKILSDLWNSDNGDILINGNDIKKMLYKDFYISALIENVNLYENLSGIDNIKIISQLYNIKDSGYIDYLVNSFKLVENINKKVSSYSLGMKQKLGLILTLIPAYDLLILDEPTNSLDIESVQVLHDIIKDLKTKNKLIIISSHILEELENICDRIFILSNGEISYEYNKYDNDYAYIVFDKEITKIMFENLIDLELLEIVSTNQVRIPSNLLNYLISNLDKLDLKIEKVSKNADLKYEFKKISGGANG</sequence>
<evidence type="ECO:0000259" key="4">
    <source>
        <dbReference type="PROSITE" id="PS50893"/>
    </source>
</evidence>
<evidence type="ECO:0000256" key="1">
    <source>
        <dbReference type="ARBA" id="ARBA00022448"/>
    </source>
</evidence>
<organism evidence="5 6">
    <name type="scientific">Clostridium thermobutyricum</name>
    <dbReference type="NCBI Taxonomy" id="29372"/>
    <lineage>
        <taxon>Bacteria</taxon>
        <taxon>Bacillati</taxon>
        <taxon>Bacillota</taxon>
        <taxon>Clostridia</taxon>
        <taxon>Eubacteriales</taxon>
        <taxon>Clostridiaceae</taxon>
        <taxon>Clostridium</taxon>
    </lineage>
</organism>
<accession>N9W6W3</accession>
<dbReference type="InterPro" id="IPR051782">
    <property type="entry name" value="ABC_Transporter_VariousFunc"/>
</dbReference>
<dbReference type="PROSITE" id="PS00211">
    <property type="entry name" value="ABC_TRANSPORTER_1"/>
    <property type="match status" value="1"/>
</dbReference>
<protein>
    <recommendedName>
        <fullName evidence="4">ABC transporter domain-containing protein</fullName>
    </recommendedName>
</protein>
<proteinExistence type="predicted"/>
<dbReference type="InterPro" id="IPR003439">
    <property type="entry name" value="ABC_transporter-like_ATP-bd"/>
</dbReference>
<dbReference type="EMBL" id="AGYT01000026">
    <property type="protein sequence ID" value="ENY98740.1"/>
    <property type="molecule type" value="Genomic_DNA"/>
</dbReference>
<name>N9W6W3_9CLOT</name>
<evidence type="ECO:0000256" key="2">
    <source>
        <dbReference type="ARBA" id="ARBA00022741"/>
    </source>
</evidence>
<evidence type="ECO:0000313" key="6">
    <source>
        <dbReference type="Proteomes" id="UP000013097"/>
    </source>
</evidence>
<dbReference type="InterPro" id="IPR027417">
    <property type="entry name" value="P-loop_NTPase"/>
</dbReference>
<dbReference type="PANTHER" id="PTHR42939:SF1">
    <property type="entry name" value="ABC TRANSPORTER ATP-BINDING PROTEIN ALBC-RELATED"/>
    <property type="match status" value="1"/>
</dbReference>
<keyword evidence="6" id="KW-1185">Reference proteome</keyword>
<keyword evidence="3" id="KW-0067">ATP-binding</keyword>
<dbReference type="InterPro" id="IPR003593">
    <property type="entry name" value="AAA+_ATPase"/>
</dbReference>
<dbReference type="Gene3D" id="3.40.50.300">
    <property type="entry name" value="P-loop containing nucleotide triphosphate hydrolases"/>
    <property type="match status" value="1"/>
</dbReference>
<reference evidence="5 6" key="1">
    <citation type="submission" date="2013-01" db="EMBL/GenBank/DDBJ databases">
        <title>The Genome Sequence of Clostridium colicanis 209318.</title>
        <authorList>
            <consortium name="The Broad Institute Genome Sequencing Platform"/>
            <person name="Earl A."/>
            <person name="Ward D."/>
            <person name="Feldgarden M."/>
            <person name="Gevers D."/>
            <person name="Courvalin P."/>
            <person name="Lambert T."/>
            <person name="Walker B."/>
            <person name="Young S.K."/>
            <person name="Zeng Q."/>
            <person name="Gargeya S."/>
            <person name="Fitzgerald M."/>
            <person name="Haas B."/>
            <person name="Abouelleil A."/>
            <person name="Alvarado L."/>
            <person name="Arachchi H.M."/>
            <person name="Berlin A.M."/>
            <person name="Chapman S.B."/>
            <person name="Dewar J."/>
            <person name="Goldberg J."/>
            <person name="Griggs A."/>
            <person name="Gujja S."/>
            <person name="Hansen M."/>
            <person name="Howarth C."/>
            <person name="Imamovic A."/>
            <person name="Larimer J."/>
            <person name="McCowan C."/>
            <person name="Murphy C."/>
            <person name="Neiman D."/>
            <person name="Pearson M."/>
            <person name="Priest M."/>
            <person name="Roberts A."/>
            <person name="Saif S."/>
            <person name="Shea T."/>
            <person name="Sisk P."/>
            <person name="Sykes S."/>
            <person name="Wortman J."/>
            <person name="Nusbaum C."/>
            <person name="Birren B."/>
        </authorList>
    </citation>
    <scope>NUCLEOTIDE SEQUENCE [LARGE SCALE GENOMIC DNA]</scope>
    <source>
        <strain evidence="5 6">209318</strain>
    </source>
</reference>
<dbReference type="CDD" id="cd03230">
    <property type="entry name" value="ABC_DR_subfamily_A"/>
    <property type="match status" value="1"/>
</dbReference>